<dbReference type="CDD" id="cd20512">
    <property type="entry name" value="CYCLIN_CLBs_yeast_rpt2"/>
    <property type="match status" value="1"/>
</dbReference>
<evidence type="ECO:0000256" key="2">
    <source>
        <dbReference type="ARBA" id="ARBA00023127"/>
    </source>
</evidence>
<dbReference type="OrthoDB" id="5590282at2759"/>
<evidence type="ECO:0000256" key="1">
    <source>
        <dbReference type="ARBA" id="ARBA00022618"/>
    </source>
</evidence>
<dbReference type="Gene3D" id="1.10.472.10">
    <property type="entry name" value="Cyclin-like"/>
    <property type="match status" value="2"/>
</dbReference>
<dbReference type="PROSITE" id="PS00292">
    <property type="entry name" value="CYCLINS"/>
    <property type="match status" value="1"/>
</dbReference>
<comment type="caution">
    <text evidence="8">The sequence shown here is derived from an EMBL/GenBank/DDBJ whole genome shotgun (WGS) entry which is preliminary data.</text>
</comment>
<sequence>MSSTNVPARRTTRLTRAHLDENATSATTRMTRGSAKPVAIVSVPVKPVASTAVTRRPTLTTNKEKETASSTRAIDAAKRKRDALGELTNKTKAKGIPKDKDGKPLGVKAKELLHKRSESMPSTAAESMDVDGTKAASEEADARPRFSRRVAARTVSTSSVPAQPSAATVAQVAGRRIVSAAATRILRAPSQTRGLSTQVSASSIPTSVPATQDSIVSQRTTPEDEQDGPAHKRRRTSSLDAEEASRAVAHVNEKSALEAIDVDEPWTDLDKDDEGDPLMVSEYVVDIFNYMLEIERKHAQVLNPNYIEKQKELNWGMRGILGDWLIQVHARFRLLPETLYLAMHLVDRMLSIRVVSLSRLQLVGVTCMFIASKYEEIMAPSVKHFVECADAAYTEKDILDAEQYVLRVLGWDCSYPNVMTFLRRVSKAEDFDDQTRSVAKFFVEIACVDHRLLPFPQSQIAAASLWLARLILDRDPWNGNLVHYSTYREKDLLEPANIMINYLLEPIKHEAFWKKYASKRYMKVSPYVRDWALMKWQEGQEVDLAAELPELRAGILERREKEVF</sequence>
<protein>
    <submittedName>
        <fullName evidence="8">G2/mitotic-specific cyclin cdc13</fullName>
    </submittedName>
</protein>
<dbReference type="AlphaFoldDB" id="A0A5N5QD91"/>
<feature type="domain" description="Cyclin-like" evidence="6">
    <location>
        <begin position="420"/>
        <end position="501"/>
    </location>
</feature>
<feature type="region of interest" description="Disordered" evidence="5">
    <location>
        <begin position="52"/>
        <end position="75"/>
    </location>
</feature>
<dbReference type="GO" id="GO:0051301">
    <property type="term" value="P:cell division"/>
    <property type="evidence" value="ECO:0007669"/>
    <property type="project" value="UniProtKB-KW"/>
</dbReference>
<evidence type="ECO:0000313" key="9">
    <source>
        <dbReference type="Proteomes" id="UP000383932"/>
    </source>
</evidence>
<dbReference type="SMART" id="SM01332">
    <property type="entry name" value="Cyclin_C"/>
    <property type="match status" value="1"/>
</dbReference>
<dbReference type="SUPFAM" id="SSF47954">
    <property type="entry name" value="Cyclin-like"/>
    <property type="match status" value="2"/>
</dbReference>
<keyword evidence="9" id="KW-1185">Reference proteome</keyword>
<evidence type="ECO:0000256" key="5">
    <source>
        <dbReference type="SAM" id="MobiDB-lite"/>
    </source>
</evidence>
<keyword evidence="1" id="KW-0132">Cell division</keyword>
<dbReference type="PANTHER" id="PTHR10177">
    <property type="entry name" value="CYCLINS"/>
    <property type="match status" value="1"/>
</dbReference>
<dbReference type="InterPro" id="IPR039361">
    <property type="entry name" value="Cyclin"/>
</dbReference>
<dbReference type="Pfam" id="PF02984">
    <property type="entry name" value="Cyclin_C"/>
    <property type="match status" value="1"/>
</dbReference>
<name>A0A5N5QD91_9AGAM</name>
<feature type="domain" description="Cyclin-like" evidence="6">
    <location>
        <begin position="323"/>
        <end position="407"/>
    </location>
</feature>
<evidence type="ECO:0000259" key="7">
    <source>
        <dbReference type="SMART" id="SM01332"/>
    </source>
</evidence>
<feature type="compositionally biased region" description="Polar residues" evidence="5">
    <location>
        <begin position="52"/>
        <end position="61"/>
    </location>
</feature>
<evidence type="ECO:0000256" key="4">
    <source>
        <dbReference type="RuleBase" id="RU000383"/>
    </source>
</evidence>
<keyword evidence="3" id="KW-0131">Cell cycle</keyword>
<feature type="region of interest" description="Disordered" evidence="5">
    <location>
        <begin position="1"/>
        <end position="35"/>
    </location>
</feature>
<dbReference type="InterPro" id="IPR004367">
    <property type="entry name" value="Cyclin_C-dom"/>
</dbReference>
<evidence type="ECO:0000259" key="6">
    <source>
        <dbReference type="SMART" id="SM00385"/>
    </source>
</evidence>
<keyword evidence="2 4" id="KW-0195">Cyclin</keyword>
<feature type="domain" description="Cyclin C-terminal" evidence="7">
    <location>
        <begin position="416"/>
        <end position="530"/>
    </location>
</feature>
<evidence type="ECO:0000313" key="8">
    <source>
        <dbReference type="EMBL" id="KAB5589297.1"/>
    </source>
</evidence>
<dbReference type="PIRSF" id="PIRSF001771">
    <property type="entry name" value="Cyclin_A_B_D_E"/>
    <property type="match status" value="1"/>
</dbReference>
<dbReference type="EMBL" id="SSOP01000290">
    <property type="protein sequence ID" value="KAB5589297.1"/>
    <property type="molecule type" value="Genomic_DNA"/>
</dbReference>
<feature type="region of interest" description="Disordered" evidence="5">
    <location>
        <begin position="115"/>
        <end position="148"/>
    </location>
</feature>
<dbReference type="GO" id="GO:0016538">
    <property type="term" value="F:cyclin-dependent protein serine/threonine kinase regulator activity"/>
    <property type="evidence" value="ECO:0007669"/>
    <property type="project" value="InterPro"/>
</dbReference>
<evidence type="ECO:0000256" key="3">
    <source>
        <dbReference type="ARBA" id="ARBA00023306"/>
    </source>
</evidence>
<dbReference type="SMART" id="SM00385">
    <property type="entry name" value="CYCLIN"/>
    <property type="match status" value="2"/>
</dbReference>
<comment type="similarity">
    <text evidence="4">Belongs to the cyclin family.</text>
</comment>
<dbReference type="InterPro" id="IPR006671">
    <property type="entry name" value="Cyclin_N"/>
</dbReference>
<feature type="compositionally biased region" description="Polar residues" evidence="5">
    <location>
        <begin position="22"/>
        <end position="31"/>
    </location>
</feature>
<proteinExistence type="inferred from homology"/>
<dbReference type="InterPro" id="IPR036915">
    <property type="entry name" value="Cyclin-like_sf"/>
</dbReference>
<dbReference type="Pfam" id="PF00134">
    <property type="entry name" value="Cyclin_N"/>
    <property type="match status" value="1"/>
</dbReference>
<dbReference type="FunFam" id="1.10.472.10:FF:000001">
    <property type="entry name" value="G2/mitotic-specific cyclin"/>
    <property type="match status" value="1"/>
</dbReference>
<gene>
    <name evidence="8" type="ORF">CTheo_7255</name>
</gene>
<dbReference type="GO" id="GO:0044772">
    <property type="term" value="P:mitotic cell cycle phase transition"/>
    <property type="evidence" value="ECO:0007669"/>
    <property type="project" value="InterPro"/>
</dbReference>
<reference evidence="8 9" key="1">
    <citation type="journal article" date="2019" name="Fungal Biol. Biotechnol.">
        <title>Draft genome sequence of fastidious pathogen Ceratobasidium theobromae, which causes vascular-streak dieback in Theobroma cacao.</title>
        <authorList>
            <person name="Ali S.S."/>
            <person name="Asman A."/>
            <person name="Shao J."/>
            <person name="Firmansyah A.P."/>
            <person name="Susilo A.W."/>
            <person name="Rosmana A."/>
            <person name="McMahon P."/>
            <person name="Junaid M."/>
            <person name="Guest D."/>
            <person name="Kheng T.Y."/>
            <person name="Meinhardt L.W."/>
            <person name="Bailey B.A."/>
        </authorList>
    </citation>
    <scope>NUCLEOTIDE SEQUENCE [LARGE SCALE GENOMIC DNA]</scope>
    <source>
        <strain evidence="8 9">CT2</strain>
    </source>
</reference>
<accession>A0A5N5QD91</accession>
<feature type="compositionally biased region" description="Polar residues" evidence="5">
    <location>
        <begin position="190"/>
        <end position="220"/>
    </location>
</feature>
<feature type="region of interest" description="Disordered" evidence="5">
    <location>
        <begin position="190"/>
        <end position="244"/>
    </location>
</feature>
<dbReference type="InterPro" id="IPR046965">
    <property type="entry name" value="Cyclin_A/B-like"/>
</dbReference>
<organism evidence="8 9">
    <name type="scientific">Ceratobasidium theobromae</name>
    <dbReference type="NCBI Taxonomy" id="1582974"/>
    <lineage>
        <taxon>Eukaryota</taxon>
        <taxon>Fungi</taxon>
        <taxon>Dikarya</taxon>
        <taxon>Basidiomycota</taxon>
        <taxon>Agaricomycotina</taxon>
        <taxon>Agaricomycetes</taxon>
        <taxon>Cantharellales</taxon>
        <taxon>Ceratobasidiaceae</taxon>
        <taxon>Ceratobasidium</taxon>
    </lineage>
</organism>
<dbReference type="InterPro" id="IPR013763">
    <property type="entry name" value="Cyclin-like_dom"/>
</dbReference>
<dbReference type="InterPro" id="IPR048258">
    <property type="entry name" value="Cyclins_cyclin-box"/>
</dbReference>
<dbReference type="Proteomes" id="UP000383932">
    <property type="component" value="Unassembled WGS sequence"/>
</dbReference>